<dbReference type="PANTHER" id="PTHR16201:SF34">
    <property type="entry name" value="LYSOSOMAL AMINO ACID TRANSPORTER 1"/>
    <property type="match status" value="1"/>
</dbReference>
<feature type="transmembrane region" description="Helical" evidence="5">
    <location>
        <begin position="230"/>
        <end position="253"/>
    </location>
</feature>
<name>A0ABR2GQP3_9EUKA</name>
<evidence type="ECO:0000313" key="6">
    <source>
        <dbReference type="EMBL" id="KAK8836201.1"/>
    </source>
</evidence>
<evidence type="ECO:0000256" key="3">
    <source>
        <dbReference type="ARBA" id="ARBA00022989"/>
    </source>
</evidence>
<evidence type="ECO:0000256" key="2">
    <source>
        <dbReference type="ARBA" id="ARBA00022692"/>
    </source>
</evidence>
<comment type="caution">
    <text evidence="6">The sequence shown here is derived from an EMBL/GenBank/DDBJ whole genome shotgun (WGS) entry which is preliminary data.</text>
</comment>
<comment type="subcellular location">
    <subcellularLocation>
        <location evidence="1">Membrane</location>
        <topology evidence="1">Multi-pass membrane protein</topology>
    </subcellularLocation>
</comment>
<evidence type="ECO:0000256" key="5">
    <source>
        <dbReference type="SAM" id="Phobius"/>
    </source>
</evidence>
<keyword evidence="7" id="KW-1185">Reference proteome</keyword>
<feature type="transmembrane region" description="Helical" evidence="5">
    <location>
        <begin position="60"/>
        <end position="84"/>
    </location>
</feature>
<keyword evidence="3 5" id="KW-1133">Transmembrane helix</keyword>
<dbReference type="PANTHER" id="PTHR16201">
    <property type="entry name" value="SEVEN TRANSMEMBRANE PROTEIN 1-RELATED"/>
    <property type="match status" value="1"/>
</dbReference>
<feature type="transmembrane region" description="Helical" evidence="5">
    <location>
        <begin position="90"/>
        <end position="110"/>
    </location>
</feature>
<evidence type="ECO:0000313" key="7">
    <source>
        <dbReference type="Proteomes" id="UP001470230"/>
    </source>
</evidence>
<dbReference type="EMBL" id="JAPFFF010000067">
    <property type="protein sequence ID" value="KAK8836201.1"/>
    <property type="molecule type" value="Genomic_DNA"/>
</dbReference>
<dbReference type="SMART" id="SM00679">
    <property type="entry name" value="CTNS"/>
    <property type="match status" value="2"/>
</dbReference>
<dbReference type="InterPro" id="IPR051415">
    <property type="entry name" value="LAAT-1"/>
</dbReference>
<evidence type="ECO:0000256" key="1">
    <source>
        <dbReference type="ARBA" id="ARBA00004141"/>
    </source>
</evidence>
<dbReference type="Gene3D" id="1.20.1280.290">
    <property type="match status" value="2"/>
</dbReference>
<gene>
    <name evidence="6" type="ORF">M9Y10_039833</name>
</gene>
<keyword evidence="4 5" id="KW-0472">Membrane</keyword>
<proteinExistence type="predicted"/>
<reference evidence="6 7" key="1">
    <citation type="submission" date="2024-04" db="EMBL/GenBank/DDBJ databases">
        <title>Tritrichomonas musculus Genome.</title>
        <authorList>
            <person name="Alves-Ferreira E."/>
            <person name="Grigg M."/>
            <person name="Lorenzi H."/>
            <person name="Galac M."/>
        </authorList>
    </citation>
    <scope>NUCLEOTIDE SEQUENCE [LARGE SCALE GENOMIC DNA]</scope>
    <source>
        <strain evidence="6 7">EAF2021</strain>
    </source>
</reference>
<dbReference type="Pfam" id="PF04193">
    <property type="entry name" value="PQ-loop"/>
    <property type="match status" value="2"/>
</dbReference>
<protein>
    <submittedName>
        <fullName evidence="6">PQ loop repeat-containing protein 2</fullName>
    </submittedName>
</protein>
<feature type="transmembrane region" description="Helical" evidence="5">
    <location>
        <begin position="26"/>
        <end position="48"/>
    </location>
</feature>
<organism evidence="6 7">
    <name type="scientific">Tritrichomonas musculus</name>
    <dbReference type="NCBI Taxonomy" id="1915356"/>
    <lineage>
        <taxon>Eukaryota</taxon>
        <taxon>Metamonada</taxon>
        <taxon>Parabasalia</taxon>
        <taxon>Tritrichomonadida</taxon>
        <taxon>Tritrichomonadidae</taxon>
        <taxon>Tritrichomonas</taxon>
    </lineage>
</organism>
<feature type="transmembrane region" description="Helical" evidence="5">
    <location>
        <begin position="200"/>
        <end position="218"/>
    </location>
</feature>
<sequence length="271" mass="30639">MSCEGNYIKWIYNLFGDCVSTTREKIGFGIGLSSTFIWMWAQIPQMVLNYRNKATDGISLGFLCLLVTGDLSNFLGIVLTHGLATQYFTSGWFLISDFFVTIQYVYYTYLRPRCIQKKENDVNYINVDKENRLPSAIPLLVAASQSISNSISSTPSGPYKPPALYGTILGWVSAASYIASRMPQIIKNFKRKKVDGLSPYFFITAFLGNTTYGVSIFLKNSSWPYIWSQFPWLVGSLGILFFDFTIIIQFLIFDKRIPSSELLSTDCESKA</sequence>
<dbReference type="Proteomes" id="UP001470230">
    <property type="component" value="Unassembled WGS sequence"/>
</dbReference>
<evidence type="ECO:0000256" key="4">
    <source>
        <dbReference type="ARBA" id="ARBA00023136"/>
    </source>
</evidence>
<dbReference type="InterPro" id="IPR006603">
    <property type="entry name" value="PQ-loop_rpt"/>
</dbReference>
<keyword evidence="2 5" id="KW-0812">Transmembrane</keyword>
<accession>A0ABR2GQP3</accession>